<gene>
    <name evidence="2" type="ORF">F6W70_13590</name>
</gene>
<keyword evidence="1" id="KW-0732">Signal</keyword>
<reference evidence="2 3" key="1">
    <citation type="submission" date="2019-09" db="EMBL/GenBank/DDBJ databases">
        <title>Whole genome sequencing of Microbacterium maritypicum.</title>
        <authorList>
            <person name="Lenchi N."/>
        </authorList>
    </citation>
    <scope>NUCLEOTIDE SEQUENCE [LARGE SCALE GENOMIC DNA]</scope>
    <source>
        <strain evidence="2 3">DSM 12512</strain>
    </source>
</reference>
<dbReference type="RefSeq" id="WP_055870151.1">
    <property type="nucleotide sequence ID" value="NZ_BAAAIN010000001.1"/>
</dbReference>
<feature type="chain" id="PRO_5042184793" description="Secreted protein" evidence="1">
    <location>
        <begin position="25"/>
        <end position="153"/>
    </location>
</feature>
<evidence type="ECO:0000313" key="3">
    <source>
        <dbReference type="Proteomes" id="UP000436027"/>
    </source>
</evidence>
<feature type="signal peptide" evidence="1">
    <location>
        <begin position="1"/>
        <end position="24"/>
    </location>
</feature>
<evidence type="ECO:0008006" key="4">
    <source>
        <dbReference type="Google" id="ProtNLM"/>
    </source>
</evidence>
<dbReference type="EMBL" id="WAAQ01000002">
    <property type="protein sequence ID" value="KAB1883628.1"/>
    <property type="molecule type" value="Genomic_DNA"/>
</dbReference>
<proteinExistence type="predicted"/>
<comment type="caution">
    <text evidence="2">The sequence shown here is derived from an EMBL/GenBank/DDBJ whole genome shotgun (WGS) entry which is preliminary data.</text>
</comment>
<dbReference type="AlphaFoldDB" id="A0AAD3X1C3"/>
<name>A0AAD3X1C3_MICMQ</name>
<protein>
    <recommendedName>
        <fullName evidence="4">Secreted protein</fullName>
    </recommendedName>
</protein>
<organism evidence="2 3">
    <name type="scientific">Microbacterium maritypicum</name>
    <name type="common">Microbacterium liquefaciens</name>
    <dbReference type="NCBI Taxonomy" id="33918"/>
    <lineage>
        <taxon>Bacteria</taxon>
        <taxon>Bacillati</taxon>
        <taxon>Actinomycetota</taxon>
        <taxon>Actinomycetes</taxon>
        <taxon>Micrococcales</taxon>
        <taxon>Microbacteriaceae</taxon>
        <taxon>Microbacterium</taxon>
    </lineage>
</organism>
<accession>A0AAD3X1C3</accession>
<sequence>MKRTITTIAALVLALVLTPATANADSDELHPDVEYALEALPGGFAVNDTTAVWPALGMILEAGSESASLRAVGSCATGTYCAYASPNLQGSKLTFTICTTVSTAALQSVGSIANGRSFGSVRARNSSGTTLATAGANGSANVGAGTTNLLCTL</sequence>
<dbReference type="Proteomes" id="UP000436027">
    <property type="component" value="Unassembled WGS sequence"/>
</dbReference>
<evidence type="ECO:0000313" key="2">
    <source>
        <dbReference type="EMBL" id="KAB1883628.1"/>
    </source>
</evidence>
<evidence type="ECO:0000256" key="1">
    <source>
        <dbReference type="SAM" id="SignalP"/>
    </source>
</evidence>